<dbReference type="GO" id="GO:0032436">
    <property type="term" value="P:positive regulation of proteasomal ubiquitin-dependent protein catabolic process"/>
    <property type="evidence" value="ECO:0007669"/>
    <property type="project" value="Ensembl"/>
</dbReference>
<feature type="domain" description="Zer-1-like leucine-rich repeats region" evidence="4">
    <location>
        <begin position="191"/>
        <end position="331"/>
    </location>
</feature>
<evidence type="ECO:0000259" key="4">
    <source>
        <dbReference type="Pfam" id="PF25013"/>
    </source>
</evidence>
<dbReference type="Pfam" id="PF22964">
    <property type="entry name" value="ZER1-like_2nd"/>
    <property type="match status" value="2"/>
</dbReference>
<name>A0A670ZB85_PSETE</name>
<dbReference type="GO" id="GO:0031462">
    <property type="term" value="C:Cul2-RING ubiquitin ligase complex"/>
    <property type="evidence" value="ECO:0007669"/>
    <property type="project" value="Ensembl"/>
</dbReference>
<evidence type="ECO:0000259" key="3">
    <source>
        <dbReference type="Pfam" id="PF22964"/>
    </source>
</evidence>
<dbReference type="Gene3D" id="3.80.10.10">
    <property type="entry name" value="Ribonuclease Inhibitor"/>
    <property type="match status" value="1"/>
</dbReference>
<keyword evidence="2" id="KW-0833">Ubl conjugation pathway</keyword>
<dbReference type="Pfam" id="PF25013">
    <property type="entry name" value="LRR_Zer-1"/>
    <property type="match status" value="1"/>
</dbReference>
<dbReference type="AlphaFoldDB" id="A0A670ZB85"/>
<dbReference type="SUPFAM" id="SSF52047">
    <property type="entry name" value="RNI-like"/>
    <property type="match status" value="1"/>
</dbReference>
<dbReference type="SUPFAM" id="SSF48371">
    <property type="entry name" value="ARM repeat"/>
    <property type="match status" value="1"/>
</dbReference>
<dbReference type="InterPro" id="IPR055142">
    <property type="entry name" value="ZER1-like_C"/>
</dbReference>
<dbReference type="Gene3D" id="1.25.10.10">
    <property type="entry name" value="Leucine-rich Repeat Variant"/>
    <property type="match status" value="1"/>
</dbReference>
<organism evidence="5 6">
    <name type="scientific">Pseudonaja textilis</name>
    <name type="common">Eastern brown snake</name>
    <dbReference type="NCBI Taxonomy" id="8673"/>
    <lineage>
        <taxon>Eukaryota</taxon>
        <taxon>Metazoa</taxon>
        <taxon>Chordata</taxon>
        <taxon>Craniata</taxon>
        <taxon>Vertebrata</taxon>
        <taxon>Euteleostomi</taxon>
        <taxon>Lepidosauria</taxon>
        <taxon>Squamata</taxon>
        <taxon>Bifurcata</taxon>
        <taxon>Unidentata</taxon>
        <taxon>Episquamata</taxon>
        <taxon>Toxicofera</taxon>
        <taxon>Serpentes</taxon>
        <taxon>Colubroidea</taxon>
        <taxon>Elapidae</taxon>
        <taxon>Hydrophiinae</taxon>
        <taxon>Pseudonaja</taxon>
    </lineage>
</organism>
<dbReference type="InterPro" id="IPR011989">
    <property type="entry name" value="ARM-like"/>
</dbReference>
<gene>
    <name evidence="5" type="primary">ZER1</name>
</gene>
<protein>
    <submittedName>
        <fullName evidence="5">Zyg-11 related cell cycle regulator</fullName>
    </submittedName>
</protein>
<dbReference type="PANTHER" id="PTHR12904">
    <property type="match status" value="1"/>
</dbReference>
<evidence type="ECO:0000313" key="6">
    <source>
        <dbReference type="Proteomes" id="UP000472273"/>
    </source>
</evidence>
<dbReference type="GeneTree" id="ENSGT00530000063187"/>
<reference evidence="5" key="2">
    <citation type="submission" date="2025-09" db="UniProtKB">
        <authorList>
            <consortium name="Ensembl"/>
        </authorList>
    </citation>
    <scope>IDENTIFICATION</scope>
</reference>
<dbReference type="Proteomes" id="UP000472273">
    <property type="component" value="Unplaced"/>
</dbReference>
<dbReference type="InterPro" id="IPR032675">
    <property type="entry name" value="LRR_dom_sf"/>
</dbReference>
<proteinExistence type="inferred from homology"/>
<evidence type="ECO:0000313" key="5">
    <source>
        <dbReference type="Ensembl" id="ENSPTXP00000020469.1"/>
    </source>
</evidence>
<dbReference type="InterPro" id="IPR016024">
    <property type="entry name" value="ARM-type_fold"/>
</dbReference>
<reference evidence="5" key="1">
    <citation type="submission" date="2025-08" db="UniProtKB">
        <authorList>
            <consortium name="Ensembl"/>
        </authorList>
    </citation>
    <scope>IDENTIFICATION</scope>
</reference>
<feature type="domain" description="Protein zer-1 homolog-like C-terminal" evidence="3">
    <location>
        <begin position="399"/>
        <end position="577"/>
    </location>
</feature>
<accession>A0A670ZB85</accession>
<dbReference type="OMA" id="QIRRKHA"/>
<feature type="domain" description="Protein zer-1 homolog-like C-terminal" evidence="3">
    <location>
        <begin position="648"/>
        <end position="837"/>
    </location>
</feature>
<dbReference type="Ensembl" id="ENSPTXT00000021091.1">
    <property type="protein sequence ID" value="ENSPTXP00000020469.1"/>
    <property type="gene ID" value="ENSPTXG00000014145.1"/>
</dbReference>
<dbReference type="GO" id="GO:0006515">
    <property type="term" value="P:protein quality control for misfolded or incompletely synthesized proteins"/>
    <property type="evidence" value="ECO:0007669"/>
    <property type="project" value="Ensembl"/>
</dbReference>
<keyword evidence="6" id="KW-1185">Reference proteome</keyword>
<evidence type="ECO:0000256" key="1">
    <source>
        <dbReference type="ARBA" id="ARBA00009420"/>
    </source>
</evidence>
<sequence length="848" mass="97668">MASDSPESLMTLCIDYCLHNLEGTLCYLLDNESFRLQTDIFLPSEICDRLVNDYVDLVNADTLFEHNENFFSLFSDPRSTRLARIHLRDDIVQDQDLEAIRKQDLVELFLTNCEKLTAKSLQTLGSFSPTLVSLSLFGCTNFFYEEENPGGCEDDFNPTRQVLVKDFTFEGFRRLRFLNLGRLIEGINVESLLRPLVSLAALDLSWIQLNDIHFLTQWKDSLASLVLYNMDLCEEHIQVIAQLRKLRHLDISRDCLSSYYKFKLTRKVLNLFVENLSNLTSLDISGHTMLDNCTVACLDEKTDQPSTNPGKSSIAPFRNLKRPLQFLGLFEVSLCHVTHIPAYKVTGEKNEEQVLNAIEAYTEHRQDITSRALNILFDIVRIERCTQLLRALKLVITALKCHKYDKNIQVTGSAALFYLTNSEYRPQQSTRLRQQVIQVVLNGMESYQEVTVQRNCCLTLCNFSIPEELEFQYQRVNELLLNILNPTRQDESIQRIAVHLCNALVCQVDNDHKEAVGRMGFVMTMLRLIQKKLGDKICDQVMEFSWSALWNITDETPSNCEMFLNYSGMKLFLECLKVRVKFDLISWLGVGQSGRWGGVGAPFSIHPLKNHFNECLTQRHEFWAPEFCVRKSRDSLCRVLSVHGWVGCRDFVPTGVWLFLQEFPSKQELHRNMLGLLGNVAEVQALRPQLMTSQFISVFSNLLDSEADGIEVSYNACGVLSHIMFDGPEAWLISEPSRDQVVDRMWAAIQRWDVNSRRNINYRSFEPILRLLPQWVSPVSQHWATWALYNLVSVYPDKYCPLLIKEGGLQLLQDMIQMASARPETQEMGRKVIEHCNHFTDETMDTSR</sequence>
<comment type="similarity">
    <text evidence="1">Belongs to the zyg-11 family.</text>
</comment>
<evidence type="ECO:0000256" key="2">
    <source>
        <dbReference type="ARBA" id="ARBA00022786"/>
    </source>
</evidence>
<dbReference type="InterPro" id="IPR051341">
    <property type="entry name" value="Zyg-11_UBL_adapter"/>
</dbReference>
<dbReference type="InterPro" id="IPR056845">
    <property type="entry name" value="LRR_Zer-1"/>
</dbReference>
<dbReference type="PANTHER" id="PTHR12904:SF23">
    <property type="entry name" value="PROTEIN ZER-1 HOMOLOG"/>
    <property type="match status" value="1"/>
</dbReference>